<dbReference type="Pfam" id="PF00890">
    <property type="entry name" value="FAD_binding_2"/>
    <property type="match status" value="1"/>
</dbReference>
<dbReference type="PRINTS" id="PR00368">
    <property type="entry name" value="FADPNR"/>
</dbReference>
<feature type="domain" description="FAD-dependent oxidoreductase 2 FAD-binding" evidence="14">
    <location>
        <begin position="40"/>
        <end position="466"/>
    </location>
</feature>
<dbReference type="InterPro" id="IPR003953">
    <property type="entry name" value="FAD-dep_OxRdtase_2_FAD-bd"/>
</dbReference>
<dbReference type="SUPFAM" id="SSF51905">
    <property type="entry name" value="FAD/NAD(P)-binding domain"/>
    <property type="match status" value="1"/>
</dbReference>
<dbReference type="InterPro" id="IPR037099">
    <property type="entry name" value="Fum_R/Succ_DH_flav-like_C_sf"/>
</dbReference>
<evidence type="ECO:0000259" key="14">
    <source>
        <dbReference type="Pfam" id="PF00890"/>
    </source>
</evidence>
<gene>
    <name evidence="16" type="ORF">C5O19_12725</name>
</gene>
<proteinExistence type="inferred from homology"/>
<dbReference type="AlphaFoldDB" id="A0A2S7IRU4"/>
<evidence type="ECO:0000256" key="7">
    <source>
        <dbReference type="ARBA" id="ARBA00022630"/>
    </source>
</evidence>
<evidence type="ECO:0000256" key="4">
    <source>
        <dbReference type="ARBA" id="ARBA00012792"/>
    </source>
</evidence>
<dbReference type="Gene3D" id="3.50.50.60">
    <property type="entry name" value="FAD/NAD(P)-binding domain"/>
    <property type="match status" value="1"/>
</dbReference>
<evidence type="ECO:0000256" key="10">
    <source>
        <dbReference type="ARBA" id="ARBA00023002"/>
    </source>
</evidence>
<evidence type="ECO:0000259" key="15">
    <source>
        <dbReference type="Pfam" id="PF02910"/>
    </source>
</evidence>
<dbReference type="GO" id="GO:0005886">
    <property type="term" value="C:plasma membrane"/>
    <property type="evidence" value="ECO:0007669"/>
    <property type="project" value="UniProtKB-SubCell"/>
</dbReference>
<dbReference type="GO" id="GO:0050660">
    <property type="term" value="F:flavin adenine dinucleotide binding"/>
    <property type="evidence" value="ECO:0007669"/>
    <property type="project" value="TreeGrafter"/>
</dbReference>
<dbReference type="NCBIfam" id="TIGR01811">
    <property type="entry name" value="sdhA_Bsu"/>
    <property type="match status" value="1"/>
</dbReference>
<organism evidence="16 17">
    <name type="scientific">Siphonobacter curvatus</name>
    <dbReference type="NCBI Taxonomy" id="2094562"/>
    <lineage>
        <taxon>Bacteria</taxon>
        <taxon>Pseudomonadati</taxon>
        <taxon>Bacteroidota</taxon>
        <taxon>Cytophagia</taxon>
        <taxon>Cytophagales</taxon>
        <taxon>Cytophagaceae</taxon>
        <taxon>Siphonobacter</taxon>
    </lineage>
</organism>
<dbReference type="Gene3D" id="3.90.700.10">
    <property type="entry name" value="Succinate dehydrogenase/fumarate reductase flavoprotein, catalytic domain"/>
    <property type="match status" value="1"/>
</dbReference>
<evidence type="ECO:0000256" key="1">
    <source>
        <dbReference type="ARBA" id="ARBA00001974"/>
    </source>
</evidence>
<keyword evidence="17" id="KW-1185">Reference proteome</keyword>
<evidence type="ECO:0000256" key="3">
    <source>
        <dbReference type="ARBA" id="ARBA00008040"/>
    </source>
</evidence>
<dbReference type="EMBL" id="PTRA01000001">
    <property type="protein sequence ID" value="PQA60441.1"/>
    <property type="molecule type" value="Genomic_DNA"/>
</dbReference>
<dbReference type="InterPro" id="IPR011280">
    <property type="entry name" value="Succ_DH/Fum_Rdt_flav_su"/>
</dbReference>
<evidence type="ECO:0000256" key="2">
    <source>
        <dbReference type="ARBA" id="ARBA00004413"/>
    </source>
</evidence>
<dbReference type="OrthoDB" id="9806724at2"/>
<dbReference type="PANTHER" id="PTHR11632:SF53">
    <property type="entry name" value="SUCCINATE DEHYDROGENASE FLAVOPROTEIN SUBUNIT"/>
    <property type="match status" value="1"/>
</dbReference>
<dbReference type="InterPro" id="IPR030664">
    <property type="entry name" value="SdhA/FrdA/AprA"/>
</dbReference>
<reference evidence="17" key="1">
    <citation type="submission" date="2018-02" db="EMBL/GenBank/DDBJ databases">
        <title>Genome sequencing of Solimonas sp. HR-BB.</title>
        <authorList>
            <person name="Lee Y."/>
            <person name="Jeon C.O."/>
        </authorList>
    </citation>
    <scope>NUCLEOTIDE SEQUENCE [LARGE SCALE GENOMIC DNA]</scope>
    <source>
        <strain evidence="17">HR-U</strain>
    </source>
</reference>
<dbReference type="EC" id="1.3.5.1" evidence="4"/>
<keyword evidence="6" id="KW-1003">Cell membrane</keyword>
<evidence type="ECO:0000256" key="12">
    <source>
        <dbReference type="ARBA" id="ARBA00049220"/>
    </source>
</evidence>
<keyword evidence="8" id="KW-0274">FAD</keyword>
<evidence type="ECO:0000313" key="16">
    <source>
        <dbReference type="EMBL" id="PQA60441.1"/>
    </source>
</evidence>
<dbReference type="RefSeq" id="WP_104712742.1">
    <property type="nucleotide sequence ID" value="NZ_PTRA01000001.1"/>
</dbReference>
<evidence type="ECO:0000256" key="8">
    <source>
        <dbReference type="ARBA" id="ARBA00022827"/>
    </source>
</evidence>
<dbReference type="GO" id="GO:0009061">
    <property type="term" value="P:anaerobic respiration"/>
    <property type="evidence" value="ECO:0007669"/>
    <property type="project" value="TreeGrafter"/>
</dbReference>
<dbReference type="Proteomes" id="UP000239590">
    <property type="component" value="Unassembled WGS sequence"/>
</dbReference>
<evidence type="ECO:0000256" key="11">
    <source>
        <dbReference type="ARBA" id="ARBA00023136"/>
    </source>
</evidence>
<evidence type="ECO:0000256" key="9">
    <source>
        <dbReference type="ARBA" id="ARBA00022982"/>
    </source>
</evidence>
<protein>
    <recommendedName>
        <fullName evidence="4">succinate dehydrogenase</fullName>
        <ecNumber evidence="4">1.3.5.1</ecNumber>
    </recommendedName>
</protein>
<comment type="cofactor">
    <cofactor evidence="1">
        <name>FAD</name>
        <dbReference type="ChEBI" id="CHEBI:57692"/>
    </cofactor>
</comment>
<sequence>MATSPKLDAKIPDGPLETKWTKYRSTVPLVNPANKRSLEIIVIGTGLAGASAAATLAELGYKVKAFCFQDSARRAHSIAAQGGINAAKNYQNDGDSVYRLFYDTIKGGDYRAREANVYRLAEVSGNIIDQCVAAGVPFAREYGGLLSNRSFGGTQVQRTFYAAGQTGQQLLLGAYSGLQRQVGAGNITMYTRHEMLDVVMIDGKCRGIIARNLITGELERHFGHAVLICSGGYGNVFYLSTNAMGSNVTAAWKAHKKGAFFGNPCFTQIHPTCIPVSGDHQSKLTLMSESLRNDGRIWVPKKKDDNRSADQIPEDERDYYLERRYPAFGNLVPRDIASRAAKERCDAGYGVGTSKMAVYLDYYAAYERYGKGEVNKRGIHNASADQILQLGKAVVKEKYGNLFDMYKQITGEDPYQVPMRIYPAVHYTMGGLWVDYNLMTTVPGLYALGEANFSDHGANRLGASALMQGLADGYFVIPYTIGAYLASEIRTKAISTDHPAFVQAEKEVNDRITKLISIKGTKSPEAYHKELGKIMWDKCGMARNEQGLKEAIQEIRALKKEFWSNVKVMGDIDEFNPELDKANRVADFIELGELMCMDALDRNESCGGHFREEYQTEEGEAKRDDENYMYVSAWEYQGESQWELHKEELNYENIKIAQRSYK</sequence>
<name>A0A2S7IRU4_9BACT</name>
<dbReference type="InterPro" id="IPR015939">
    <property type="entry name" value="Fum_Rdtase/Succ_DH_flav-like_C"/>
</dbReference>
<evidence type="ECO:0000256" key="6">
    <source>
        <dbReference type="ARBA" id="ARBA00022475"/>
    </source>
</evidence>
<keyword evidence="11" id="KW-0472">Membrane</keyword>
<dbReference type="Gene3D" id="1.20.58.100">
    <property type="entry name" value="Fumarate reductase/succinate dehydrogenase flavoprotein-like, C-terminal domain"/>
    <property type="match status" value="1"/>
</dbReference>
<keyword evidence="9" id="KW-0249">Electron transport</keyword>
<dbReference type="GO" id="GO:0008177">
    <property type="term" value="F:succinate dehydrogenase (quinone) activity"/>
    <property type="evidence" value="ECO:0007669"/>
    <property type="project" value="UniProtKB-EC"/>
</dbReference>
<keyword evidence="10" id="KW-0560">Oxidoreductase</keyword>
<comment type="subcellular location">
    <subcellularLocation>
        <location evidence="2">Cell membrane</location>
        <topology evidence="2">Peripheral membrane protein</topology>
        <orientation evidence="2">Cytoplasmic side</orientation>
    </subcellularLocation>
</comment>
<keyword evidence="5" id="KW-0813">Transport</keyword>
<evidence type="ECO:0000313" key="17">
    <source>
        <dbReference type="Proteomes" id="UP000239590"/>
    </source>
</evidence>
<evidence type="ECO:0000256" key="5">
    <source>
        <dbReference type="ARBA" id="ARBA00022448"/>
    </source>
</evidence>
<dbReference type="PANTHER" id="PTHR11632">
    <property type="entry name" value="SUCCINATE DEHYDROGENASE 2 FLAVOPROTEIN SUBUNIT"/>
    <property type="match status" value="1"/>
</dbReference>
<dbReference type="FunFam" id="1.20.58.100:FF:000003">
    <property type="entry name" value="Succinate dehydrogenase flavoprotein subunit"/>
    <property type="match status" value="1"/>
</dbReference>
<dbReference type="FunFam" id="3.50.50.60:FF:000009">
    <property type="entry name" value="Succinate dehydrogenase flavoprotein subunit"/>
    <property type="match status" value="1"/>
</dbReference>
<dbReference type="InterPro" id="IPR036188">
    <property type="entry name" value="FAD/NAD-bd_sf"/>
</dbReference>
<feature type="domain" description="Fumarate reductase/succinate dehydrogenase flavoprotein-like C-terminal" evidence="15">
    <location>
        <begin position="528"/>
        <end position="661"/>
    </location>
</feature>
<dbReference type="Pfam" id="PF02910">
    <property type="entry name" value="Succ_DH_flav_C"/>
    <property type="match status" value="1"/>
</dbReference>
<dbReference type="InterPro" id="IPR027477">
    <property type="entry name" value="Succ_DH/fumarate_Rdtase_cat_sf"/>
</dbReference>
<dbReference type="SUPFAM" id="SSF46977">
    <property type="entry name" value="Succinate dehydrogenase/fumarate reductase flavoprotein C-terminal domain"/>
    <property type="match status" value="1"/>
</dbReference>
<comment type="caution">
    <text evidence="16">The sequence shown here is derived from an EMBL/GenBank/DDBJ whole genome shotgun (WGS) entry which is preliminary data.</text>
</comment>
<feature type="active site" description="Proton acceptor" evidence="13">
    <location>
        <position position="334"/>
    </location>
</feature>
<dbReference type="SUPFAM" id="SSF56425">
    <property type="entry name" value="Succinate dehydrogenase/fumarate reductase flavoprotein, catalytic domain"/>
    <property type="match status" value="1"/>
</dbReference>
<dbReference type="NCBIfam" id="NF005749">
    <property type="entry name" value="PRK07573.1"/>
    <property type="match status" value="1"/>
</dbReference>
<comment type="catalytic activity">
    <reaction evidence="12">
        <text>a quinone + succinate = fumarate + a quinol</text>
        <dbReference type="Rhea" id="RHEA:40523"/>
        <dbReference type="ChEBI" id="CHEBI:24646"/>
        <dbReference type="ChEBI" id="CHEBI:29806"/>
        <dbReference type="ChEBI" id="CHEBI:30031"/>
        <dbReference type="ChEBI" id="CHEBI:132124"/>
        <dbReference type="EC" id="1.3.5.1"/>
    </reaction>
</comment>
<comment type="similarity">
    <text evidence="3">Belongs to the FAD-dependent oxidoreductase 2 family. FRD/SDH subfamily.</text>
</comment>
<accession>A0A2S7IRU4</accession>
<keyword evidence="7" id="KW-0285">Flavoprotein</keyword>
<dbReference type="GO" id="GO:0009055">
    <property type="term" value="F:electron transfer activity"/>
    <property type="evidence" value="ECO:0007669"/>
    <property type="project" value="TreeGrafter"/>
</dbReference>
<evidence type="ECO:0000256" key="13">
    <source>
        <dbReference type="PIRSR" id="PIRSR630664-50"/>
    </source>
</evidence>